<organism evidence="2 3">
    <name type="scientific">Stentor coeruleus</name>
    <dbReference type="NCBI Taxonomy" id="5963"/>
    <lineage>
        <taxon>Eukaryota</taxon>
        <taxon>Sar</taxon>
        <taxon>Alveolata</taxon>
        <taxon>Ciliophora</taxon>
        <taxon>Postciliodesmatophora</taxon>
        <taxon>Heterotrichea</taxon>
        <taxon>Heterotrichida</taxon>
        <taxon>Stentoridae</taxon>
        <taxon>Stentor</taxon>
    </lineage>
</organism>
<feature type="region of interest" description="Disordered" evidence="1">
    <location>
        <begin position="1"/>
        <end position="21"/>
    </location>
</feature>
<protein>
    <submittedName>
        <fullName evidence="2">Uncharacterized protein</fullName>
    </submittedName>
</protein>
<reference evidence="2 3" key="1">
    <citation type="submission" date="2016-11" db="EMBL/GenBank/DDBJ databases">
        <title>The macronuclear genome of Stentor coeruleus: a giant cell with tiny introns.</title>
        <authorList>
            <person name="Slabodnick M."/>
            <person name="Ruby J.G."/>
            <person name="Reiff S.B."/>
            <person name="Swart E.C."/>
            <person name="Gosai S."/>
            <person name="Prabakaran S."/>
            <person name="Witkowska E."/>
            <person name="Larue G.E."/>
            <person name="Fisher S."/>
            <person name="Freeman R.M."/>
            <person name="Gunawardena J."/>
            <person name="Chu W."/>
            <person name="Stover N.A."/>
            <person name="Gregory B.D."/>
            <person name="Nowacki M."/>
            <person name="Derisi J."/>
            <person name="Roy S.W."/>
            <person name="Marshall W.F."/>
            <person name="Sood P."/>
        </authorList>
    </citation>
    <scope>NUCLEOTIDE SEQUENCE [LARGE SCALE GENOMIC DNA]</scope>
    <source>
        <strain evidence="2">WM001</strain>
    </source>
</reference>
<keyword evidence="3" id="KW-1185">Reference proteome</keyword>
<evidence type="ECO:0000313" key="3">
    <source>
        <dbReference type="Proteomes" id="UP000187209"/>
    </source>
</evidence>
<dbReference type="OrthoDB" id="10501845at2759"/>
<evidence type="ECO:0000313" key="2">
    <source>
        <dbReference type="EMBL" id="OMJ70917.1"/>
    </source>
</evidence>
<dbReference type="AlphaFoldDB" id="A0A1R2B2E7"/>
<proteinExistence type="predicted"/>
<gene>
    <name evidence="2" type="ORF">SteCoe_31004</name>
</gene>
<comment type="caution">
    <text evidence="2">The sequence shown here is derived from an EMBL/GenBank/DDBJ whole genome shotgun (WGS) entry which is preliminary data.</text>
</comment>
<name>A0A1R2B2E7_9CILI</name>
<accession>A0A1R2B2E7</accession>
<evidence type="ECO:0000256" key="1">
    <source>
        <dbReference type="SAM" id="MobiDB-lite"/>
    </source>
</evidence>
<dbReference type="Proteomes" id="UP000187209">
    <property type="component" value="Unassembled WGS sequence"/>
</dbReference>
<sequence length="82" mass="9939">MKTEPKSKTNPGKVKGSEDVGVKDYISEIKEQRKRRTVDEDFMEDEILEIVNHKRRWKRTYSQRVQRLMKVKIMKDNNLRMN</sequence>
<dbReference type="EMBL" id="MPUH01001042">
    <property type="protein sequence ID" value="OMJ70917.1"/>
    <property type="molecule type" value="Genomic_DNA"/>
</dbReference>